<dbReference type="Pfam" id="PF18816">
    <property type="entry name" value="Importin_rep_5"/>
    <property type="match status" value="1"/>
</dbReference>
<dbReference type="Pfam" id="PF18808">
    <property type="entry name" value="Importin_rep_4"/>
    <property type="match status" value="1"/>
</dbReference>
<dbReference type="OrthoDB" id="543373at2759"/>
<evidence type="ECO:0000313" key="10">
    <source>
        <dbReference type="Proteomes" id="UP000683360"/>
    </source>
</evidence>
<dbReference type="InterPro" id="IPR001494">
    <property type="entry name" value="Importin-beta_N"/>
</dbReference>
<dbReference type="Gene3D" id="1.25.10.10">
    <property type="entry name" value="Leucine-rich Repeat Variant"/>
    <property type="match status" value="1"/>
</dbReference>
<keyword evidence="3" id="KW-0813">Transport</keyword>
<name>A0A8S3VGD3_MYTED</name>
<dbReference type="InterPro" id="IPR040122">
    <property type="entry name" value="Importin_beta"/>
</dbReference>
<dbReference type="InterPro" id="IPR041653">
    <property type="entry name" value="Importin_rep_4"/>
</dbReference>
<dbReference type="GO" id="GO:0005634">
    <property type="term" value="C:nucleus"/>
    <property type="evidence" value="ECO:0007669"/>
    <property type="project" value="UniProtKB-SubCell"/>
</dbReference>
<evidence type="ECO:0000313" key="9">
    <source>
        <dbReference type="EMBL" id="CAG2257043.1"/>
    </source>
</evidence>
<dbReference type="InterPro" id="IPR011989">
    <property type="entry name" value="ARM-like"/>
</dbReference>
<evidence type="ECO:0000259" key="8">
    <source>
        <dbReference type="PROSITE" id="PS50166"/>
    </source>
</evidence>
<dbReference type="Proteomes" id="UP000683360">
    <property type="component" value="Unassembled WGS sequence"/>
</dbReference>
<dbReference type="InterPro" id="IPR016024">
    <property type="entry name" value="ARM-type_fold"/>
</dbReference>
<accession>A0A8S3VGD3</accession>
<dbReference type="GO" id="GO:0006606">
    <property type="term" value="P:protein import into nucleus"/>
    <property type="evidence" value="ECO:0007669"/>
    <property type="project" value="InterPro"/>
</dbReference>
<evidence type="ECO:0000256" key="5">
    <source>
        <dbReference type="ARBA" id="ARBA00022737"/>
    </source>
</evidence>
<keyword evidence="6" id="KW-0653">Protein transport</keyword>
<keyword evidence="4" id="KW-0963">Cytoplasm</keyword>
<dbReference type="Pfam" id="PF25574">
    <property type="entry name" value="TPR_IMB1"/>
    <property type="match status" value="1"/>
</dbReference>
<reference evidence="9" key="1">
    <citation type="submission" date="2021-03" db="EMBL/GenBank/DDBJ databases">
        <authorList>
            <person name="Bekaert M."/>
        </authorList>
    </citation>
    <scope>NUCLEOTIDE SEQUENCE</scope>
</reference>
<keyword evidence="10" id="KW-1185">Reference proteome</keyword>
<comment type="caution">
    <text evidence="9">The sequence shown here is derived from an EMBL/GenBank/DDBJ whole genome shotgun (WGS) entry which is preliminary data.</text>
</comment>
<comment type="subcellular location">
    <subcellularLocation>
        <location evidence="2">Cytoplasm</location>
    </subcellularLocation>
    <subcellularLocation>
        <location evidence="1">Nucleus</location>
    </subcellularLocation>
</comment>
<dbReference type="AlphaFoldDB" id="A0A8S3VGD3"/>
<dbReference type="InterPro" id="IPR040928">
    <property type="entry name" value="Importin_rep_5"/>
</dbReference>
<dbReference type="InterPro" id="IPR058584">
    <property type="entry name" value="IMB1_TNPO1-like_TPR"/>
</dbReference>
<evidence type="ECO:0000256" key="1">
    <source>
        <dbReference type="ARBA" id="ARBA00004123"/>
    </source>
</evidence>
<dbReference type="Pfam" id="PF25780">
    <property type="entry name" value="TPR_IPO5"/>
    <property type="match status" value="1"/>
</dbReference>
<organism evidence="9 10">
    <name type="scientific">Mytilus edulis</name>
    <name type="common">Blue mussel</name>
    <dbReference type="NCBI Taxonomy" id="6550"/>
    <lineage>
        <taxon>Eukaryota</taxon>
        <taxon>Metazoa</taxon>
        <taxon>Spiralia</taxon>
        <taxon>Lophotrochozoa</taxon>
        <taxon>Mollusca</taxon>
        <taxon>Bivalvia</taxon>
        <taxon>Autobranchia</taxon>
        <taxon>Pteriomorphia</taxon>
        <taxon>Mytilida</taxon>
        <taxon>Mytiloidea</taxon>
        <taxon>Mytilidae</taxon>
        <taxon>Mytilinae</taxon>
        <taxon>Mytilus</taxon>
    </lineage>
</organism>
<protein>
    <recommendedName>
        <fullName evidence="8">Importin N-terminal domain-containing protein</fullName>
    </recommendedName>
</protein>
<evidence type="ECO:0000256" key="6">
    <source>
        <dbReference type="ARBA" id="ARBA00022927"/>
    </source>
</evidence>
<sequence>MADEQARFEALLQGLMSDDNDSRTQNEGLYEKIPGPTKLPMLVQSMSNSNISIEIRTLSSVLLRRLFTNEFEEVWPKLSPELQAAVKEKLMSAITEELSPPVRRKVCDATAELARNMIDDEENMNWPEVLKFMFESASSPDSGLRESALHIFKNVPGIFGKQQSHYMDVIKQMLTRCLADRDNPQVWFEAIKASTAFLVANDKNNHLLHHFKDLLPPMIQGMNESLAADDDSLMKCLIELAENVPKFLRPQMDNIIPFCLKVISDANLSDSMRQLGMEAIVTLSETAPAMVRKFGKYMPLLVPQVLALMVDLEEEEDWSIQDEPEEEDTEGNSIAAESALDRLACALGGKTMLPHILANIPQMLQNGDWRYRHAALMAISACAEGCHQQMEGMLNNILDAVLPFLKDPHPRVRYAGCNAIGQLCRDFGPLFQKKYHNRVVPELLQIMDDNANPRVQSHGAAALVNFAEECPKIVLSQYLDVILDKMEQVLSSKFKELLERGVKLVLEQVVTALASVADTVEEKFTQYYDRFMPCLKYIMQNAVTKEMRLLRGKTIECISLIGLAVGKEKFLQDCSDVMQMLLKTQTDLSEMEDDDPQISYMISAWARMCKILGKEFQQYLPLVMPPVLKAASLKPEVALLDSDEIRDMQGDTDWEFVNVGEQQSFGIRTAGLEEKTTACQMLVCYARELKEGFAEYAEEVVRTMVPLLKFYFEDDIRIAASESLPFLIDCAKIRGDQYVAEMWNYICPSLLKAIEIEPEQSVLPEHLYALSKCIEKLGKGCLSQENMNLVMSLLEKQLQTHFKKQEERHEKRKDEDYDEDLEEDLLEEDDADTYILSKVSDILHSIFGTHHEEFLPLFEQLLPFFVKLIGPDQVWSDKQWGLCIWDDVIEHCGPHSVKYTQYFLAQMMSFLSDKQPELRQASAYGIGVMAKFGGEVYAATCAEALPLLVKMIQDPESRSPENANPTENAISAIAKICQHNNSQINVNDVLPMWLSWLPVWEDEDEAEPVYNYLCDLIEINHPLILGENHVNLPRIVCIVAEAFTKEAVSSESNVYTRMLNIVRQVEQNPAVFQACIPLLSAEQQQTLHQALSS</sequence>
<proteinExistence type="predicted"/>
<dbReference type="Pfam" id="PF13513">
    <property type="entry name" value="HEAT_EZ"/>
    <property type="match status" value="1"/>
</dbReference>
<evidence type="ECO:0000256" key="4">
    <source>
        <dbReference type="ARBA" id="ARBA00022490"/>
    </source>
</evidence>
<dbReference type="GO" id="GO:0005737">
    <property type="term" value="C:cytoplasm"/>
    <property type="evidence" value="ECO:0007669"/>
    <property type="project" value="UniProtKB-SubCell"/>
</dbReference>
<evidence type="ECO:0000256" key="7">
    <source>
        <dbReference type="ARBA" id="ARBA00023242"/>
    </source>
</evidence>
<dbReference type="PROSITE" id="PS50166">
    <property type="entry name" value="IMPORTIN_B_NT"/>
    <property type="match status" value="1"/>
</dbReference>
<evidence type="ECO:0000256" key="3">
    <source>
        <dbReference type="ARBA" id="ARBA00022448"/>
    </source>
</evidence>
<dbReference type="EMBL" id="CAJPWZ010003318">
    <property type="protein sequence ID" value="CAG2257043.1"/>
    <property type="molecule type" value="Genomic_DNA"/>
</dbReference>
<dbReference type="SUPFAM" id="SSF48371">
    <property type="entry name" value="ARM repeat"/>
    <property type="match status" value="2"/>
</dbReference>
<feature type="domain" description="Importin N-terminal" evidence="8">
    <location>
        <begin position="25"/>
        <end position="96"/>
    </location>
</feature>
<dbReference type="GO" id="GO:0031267">
    <property type="term" value="F:small GTPase binding"/>
    <property type="evidence" value="ECO:0007669"/>
    <property type="project" value="InterPro"/>
</dbReference>
<keyword evidence="7" id="KW-0539">Nucleus</keyword>
<keyword evidence="5" id="KW-0677">Repeat</keyword>
<dbReference type="InterPro" id="IPR041389">
    <property type="entry name" value="Importin_rep_6"/>
</dbReference>
<dbReference type="InterPro" id="IPR057672">
    <property type="entry name" value="TPR_IPO4/5"/>
</dbReference>
<dbReference type="PANTHER" id="PTHR10527">
    <property type="entry name" value="IMPORTIN BETA"/>
    <property type="match status" value="1"/>
</dbReference>
<dbReference type="Pfam" id="PF18829">
    <property type="entry name" value="Importin_rep_6"/>
    <property type="match status" value="1"/>
</dbReference>
<evidence type="ECO:0000256" key="2">
    <source>
        <dbReference type="ARBA" id="ARBA00004496"/>
    </source>
</evidence>
<gene>
    <name evidence="9" type="ORF">MEDL_68270</name>
</gene>